<dbReference type="PROSITE" id="PS51257">
    <property type="entry name" value="PROKAR_LIPOPROTEIN"/>
    <property type="match status" value="1"/>
</dbReference>
<gene>
    <name evidence="2" type="ORF">BCF44_101675</name>
</gene>
<proteinExistence type="predicted"/>
<feature type="signal peptide" evidence="1">
    <location>
        <begin position="1"/>
        <end position="18"/>
    </location>
</feature>
<dbReference type="EMBL" id="QUNO01000001">
    <property type="protein sequence ID" value="REH55649.1"/>
    <property type="molecule type" value="Genomic_DNA"/>
</dbReference>
<name>A0A3E0IAI0_9PSEU</name>
<dbReference type="PANTHER" id="PTHR35567">
    <property type="entry name" value="MALATE DEHYDROGENASE (AFU_ORTHOLOGUE AFUA_2G13800)"/>
    <property type="match status" value="1"/>
</dbReference>
<dbReference type="Proteomes" id="UP000256269">
    <property type="component" value="Unassembled WGS sequence"/>
</dbReference>
<accession>A0A3E0IAI0</accession>
<evidence type="ECO:0000313" key="2">
    <source>
        <dbReference type="EMBL" id="REH55649.1"/>
    </source>
</evidence>
<dbReference type="PANTHER" id="PTHR35567:SF1">
    <property type="entry name" value="CONSERVED FUNGAL PROTEIN (AFU_ORTHOLOGUE AFUA_1G14230)"/>
    <property type="match status" value="1"/>
</dbReference>
<dbReference type="InterPro" id="IPR021851">
    <property type="entry name" value="DUF3455"/>
</dbReference>
<evidence type="ECO:0000256" key="1">
    <source>
        <dbReference type="SAM" id="SignalP"/>
    </source>
</evidence>
<reference evidence="2 3" key="1">
    <citation type="submission" date="2018-08" db="EMBL/GenBank/DDBJ databases">
        <title>Genomic Encyclopedia of Archaeal and Bacterial Type Strains, Phase II (KMG-II): from individual species to whole genera.</title>
        <authorList>
            <person name="Goeker M."/>
        </authorList>
    </citation>
    <scope>NUCLEOTIDE SEQUENCE [LARGE SCALE GENOMIC DNA]</scope>
    <source>
        <strain evidence="2 3">DSM 45791</strain>
    </source>
</reference>
<dbReference type="OrthoDB" id="8901345at2"/>
<dbReference type="Pfam" id="PF11937">
    <property type="entry name" value="DUF3455"/>
    <property type="match status" value="1"/>
</dbReference>
<sequence>MNRVTVALALITAGVGLAACSAPQPTVKTVAQQEVPTPAAVKVPSGNRMLASFDGNGVQIYQCKATAWTLLEPAATLSDHGKPVALHYQGPIWVSTLDGSEVGAAPVSGASVKHDNAVPELLLKASENHGKGQFGEVTYVQRLATRGGLAPAGACTDGAQAAVPYSATYTFWAAAK</sequence>
<protein>
    <submittedName>
        <fullName evidence="2">Uncharacterized protein DUF3455</fullName>
    </submittedName>
</protein>
<comment type="caution">
    <text evidence="2">The sequence shown here is derived from an EMBL/GenBank/DDBJ whole genome shotgun (WGS) entry which is preliminary data.</text>
</comment>
<dbReference type="RefSeq" id="WP_116172524.1">
    <property type="nucleotide sequence ID" value="NZ_CP144375.1"/>
</dbReference>
<keyword evidence="1" id="KW-0732">Signal</keyword>
<keyword evidence="3" id="KW-1185">Reference proteome</keyword>
<evidence type="ECO:0000313" key="3">
    <source>
        <dbReference type="Proteomes" id="UP000256269"/>
    </source>
</evidence>
<feature type="chain" id="PRO_5038961196" evidence="1">
    <location>
        <begin position="19"/>
        <end position="176"/>
    </location>
</feature>
<organism evidence="2 3">
    <name type="scientific">Kutzneria buriramensis</name>
    <dbReference type="NCBI Taxonomy" id="1045776"/>
    <lineage>
        <taxon>Bacteria</taxon>
        <taxon>Bacillati</taxon>
        <taxon>Actinomycetota</taxon>
        <taxon>Actinomycetes</taxon>
        <taxon>Pseudonocardiales</taxon>
        <taxon>Pseudonocardiaceae</taxon>
        <taxon>Kutzneria</taxon>
    </lineage>
</organism>
<dbReference type="AlphaFoldDB" id="A0A3E0IAI0"/>